<keyword evidence="3" id="KW-1185">Reference proteome</keyword>
<accession>A0ABP0YHB7</accession>
<sequence length="135" mass="15265">MERNRIDYDSAVSTNIDAAVRLPIHRSPTFVRPRRQLAIAPKLFVVDLPFLPSSGFSFSTRLSFLSPVESARRRSQPPSRPRKRSATAEAQFVATCPCRCRRFCPVVAVELQSAARLTIWILRSFAASRQIYAVE</sequence>
<dbReference type="EMBL" id="OZ021738">
    <property type="protein sequence ID" value="CAK9319786.1"/>
    <property type="molecule type" value="Genomic_DNA"/>
</dbReference>
<proteinExistence type="predicted"/>
<dbReference type="Proteomes" id="UP001642487">
    <property type="component" value="Chromosome 4"/>
</dbReference>
<reference evidence="2 3" key="1">
    <citation type="submission" date="2024-03" db="EMBL/GenBank/DDBJ databases">
        <authorList>
            <person name="Gkanogiannis A."/>
            <person name="Becerra Lopez-Lavalle L."/>
        </authorList>
    </citation>
    <scope>NUCLEOTIDE SEQUENCE [LARGE SCALE GENOMIC DNA]</scope>
</reference>
<evidence type="ECO:0000313" key="3">
    <source>
        <dbReference type="Proteomes" id="UP001642487"/>
    </source>
</evidence>
<organism evidence="2 3">
    <name type="scientific">Citrullus colocynthis</name>
    <name type="common">colocynth</name>
    <dbReference type="NCBI Taxonomy" id="252529"/>
    <lineage>
        <taxon>Eukaryota</taxon>
        <taxon>Viridiplantae</taxon>
        <taxon>Streptophyta</taxon>
        <taxon>Embryophyta</taxon>
        <taxon>Tracheophyta</taxon>
        <taxon>Spermatophyta</taxon>
        <taxon>Magnoliopsida</taxon>
        <taxon>eudicotyledons</taxon>
        <taxon>Gunneridae</taxon>
        <taxon>Pentapetalae</taxon>
        <taxon>rosids</taxon>
        <taxon>fabids</taxon>
        <taxon>Cucurbitales</taxon>
        <taxon>Cucurbitaceae</taxon>
        <taxon>Benincaseae</taxon>
        <taxon>Citrullus</taxon>
    </lineage>
</organism>
<name>A0ABP0YHB7_9ROSI</name>
<protein>
    <submittedName>
        <fullName evidence="2">Uncharacterized protein</fullName>
    </submittedName>
</protein>
<gene>
    <name evidence="2" type="ORF">CITCOLO1_LOCUS11804</name>
</gene>
<feature type="region of interest" description="Disordered" evidence="1">
    <location>
        <begin position="67"/>
        <end position="86"/>
    </location>
</feature>
<evidence type="ECO:0000256" key="1">
    <source>
        <dbReference type="SAM" id="MobiDB-lite"/>
    </source>
</evidence>
<evidence type="ECO:0000313" key="2">
    <source>
        <dbReference type="EMBL" id="CAK9319786.1"/>
    </source>
</evidence>